<dbReference type="InterPro" id="IPR006612">
    <property type="entry name" value="THAP_Znf"/>
</dbReference>
<dbReference type="GO" id="GO:0001935">
    <property type="term" value="P:endothelial cell proliferation"/>
    <property type="evidence" value="ECO:0007669"/>
    <property type="project" value="UniProtKB-UniRule"/>
</dbReference>
<keyword evidence="1" id="KW-0479">Metal-binding</keyword>
<keyword evidence="6" id="KW-0175">Coiled coil</keyword>
<evidence type="ECO:0000313" key="11">
    <source>
        <dbReference type="Proteomes" id="UP000472262"/>
    </source>
</evidence>
<keyword evidence="6" id="KW-0805">Transcription regulation</keyword>
<keyword evidence="8" id="KW-0732">Signal</keyword>
<feature type="compositionally biased region" description="Basic and acidic residues" evidence="7">
    <location>
        <begin position="148"/>
        <end position="160"/>
    </location>
</feature>
<evidence type="ECO:0000256" key="4">
    <source>
        <dbReference type="ARBA" id="ARBA00023125"/>
    </source>
</evidence>
<dbReference type="SMART" id="SM00980">
    <property type="entry name" value="THAP"/>
    <property type="match status" value="1"/>
</dbReference>
<dbReference type="InterPro" id="IPR012337">
    <property type="entry name" value="RNaseH-like_sf"/>
</dbReference>
<dbReference type="Pfam" id="PF05485">
    <property type="entry name" value="THAP"/>
    <property type="match status" value="1"/>
</dbReference>
<feature type="region of interest" description="Disordered" evidence="7">
    <location>
        <begin position="129"/>
        <end position="194"/>
    </location>
</feature>
<keyword evidence="6" id="KW-0539">Nucleus</keyword>
<keyword evidence="6" id="KW-0131">Cell cycle</keyword>
<dbReference type="GO" id="GO:0005654">
    <property type="term" value="C:nucleoplasm"/>
    <property type="evidence" value="ECO:0007669"/>
    <property type="project" value="UniProtKB-SubCell"/>
</dbReference>
<dbReference type="SUPFAM" id="SSF57716">
    <property type="entry name" value="Glucocorticoid receptor-like (DNA-binding domain)"/>
    <property type="match status" value="1"/>
</dbReference>
<evidence type="ECO:0000259" key="9">
    <source>
        <dbReference type="PROSITE" id="PS50950"/>
    </source>
</evidence>
<sequence length="460" mass="52301">MFWSWCFAFKKALLVDNLIVVSPDTMVSSCCAYNCKNTAKNKSLSFHKFPLKDPNLLKKWLKNVRWKDWKPAPNSKICSIHFEKKCLIEDGKRTRLHSWAVPTIFSFPKRYLERKVKINPRSRRALGIVADSNSSSQAAPDMTAEISQKSKAEKPEHRTTESLQPNTTKNSSSQTRADLKSVSTQQLTEPEKSSSWTILGDEALDRSMTIPSFFHSGYCLPSNIHWDGDDELNIIPHVAYGVLGKMKPHIIEVKERWEWLGLDVRGPFSPTVDQHTHIMTLTDYHSKWVEAFPLTQKLSQDVAQCLAEVISQQGYPLGILSRLPRRILMEVNRELKKCLRLNATALVIHHRQTGYIDLVTESLLNEMLDELVKKHGSVWHIHLPAATLRLCCTNHPTTKEKPFTCMCASDPPFSSAPRELPYSATDVRLSSFVIPTTDANNIEAVPETLVHCLKDQIFSQ</sequence>
<dbReference type="Ensembl" id="ENSSGRT00000116316.1">
    <property type="protein sequence ID" value="ENSSGRP00000109483.1"/>
    <property type="gene ID" value="ENSSGRG00000053919.1"/>
</dbReference>
<evidence type="ECO:0000256" key="6">
    <source>
        <dbReference type="RuleBase" id="RU369073"/>
    </source>
</evidence>
<reference evidence="10" key="2">
    <citation type="submission" date="2025-09" db="UniProtKB">
        <authorList>
            <consortium name="Ensembl"/>
        </authorList>
    </citation>
    <scope>IDENTIFICATION</scope>
</reference>
<feature type="compositionally biased region" description="Polar residues" evidence="7">
    <location>
        <begin position="161"/>
        <end position="194"/>
    </location>
</feature>
<dbReference type="InterPro" id="IPR036397">
    <property type="entry name" value="RNaseH_sf"/>
</dbReference>
<dbReference type="Proteomes" id="UP000472262">
    <property type="component" value="Unassembled WGS sequence"/>
</dbReference>
<dbReference type="AlphaFoldDB" id="A0A672T5D1"/>
<evidence type="ECO:0000256" key="2">
    <source>
        <dbReference type="ARBA" id="ARBA00022771"/>
    </source>
</evidence>
<dbReference type="PROSITE" id="PS50950">
    <property type="entry name" value="ZF_THAP"/>
    <property type="match status" value="1"/>
</dbReference>
<gene>
    <name evidence="10" type="primary">LOC107590412</name>
</gene>
<dbReference type="PANTHER" id="PTHR46600:SF7">
    <property type="entry name" value="SI:DKEY-228B2.6-RELATED"/>
    <property type="match status" value="1"/>
</dbReference>
<evidence type="ECO:0000256" key="3">
    <source>
        <dbReference type="ARBA" id="ARBA00022833"/>
    </source>
</evidence>
<name>A0A672T5D1_SINGR</name>
<reference evidence="10" key="1">
    <citation type="submission" date="2025-08" db="UniProtKB">
        <authorList>
            <consortium name="Ensembl"/>
        </authorList>
    </citation>
    <scope>IDENTIFICATION</scope>
</reference>
<protein>
    <recommendedName>
        <fullName evidence="6">THAP domain-containing protein 1</fullName>
    </recommendedName>
</protein>
<dbReference type="GO" id="GO:0006357">
    <property type="term" value="P:regulation of transcription by RNA polymerase II"/>
    <property type="evidence" value="ECO:0007669"/>
    <property type="project" value="TreeGrafter"/>
</dbReference>
<evidence type="ECO:0000313" key="10">
    <source>
        <dbReference type="Ensembl" id="ENSSGRP00000109483.1"/>
    </source>
</evidence>
<comment type="similarity">
    <text evidence="6">Belongs to the THAP1 family.</text>
</comment>
<accession>A0A672T5D1</accession>
<feature type="chain" id="PRO_5025654494" description="THAP domain-containing protein 1" evidence="8">
    <location>
        <begin position="24"/>
        <end position="460"/>
    </location>
</feature>
<evidence type="ECO:0000256" key="1">
    <source>
        <dbReference type="ARBA" id="ARBA00022723"/>
    </source>
</evidence>
<dbReference type="GO" id="GO:0003700">
    <property type="term" value="F:DNA-binding transcription factor activity"/>
    <property type="evidence" value="ECO:0007669"/>
    <property type="project" value="UniProtKB-UniRule"/>
</dbReference>
<organism evidence="10 11">
    <name type="scientific">Sinocyclocheilus grahami</name>
    <name type="common">Dianchi golden-line fish</name>
    <name type="synonym">Barbus grahami</name>
    <dbReference type="NCBI Taxonomy" id="75366"/>
    <lineage>
        <taxon>Eukaryota</taxon>
        <taxon>Metazoa</taxon>
        <taxon>Chordata</taxon>
        <taxon>Craniata</taxon>
        <taxon>Vertebrata</taxon>
        <taxon>Euteleostomi</taxon>
        <taxon>Actinopterygii</taxon>
        <taxon>Neopterygii</taxon>
        <taxon>Teleostei</taxon>
        <taxon>Ostariophysi</taxon>
        <taxon>Cypriniformes</taxon>
        <taxon>Cyprinidae</taxon>
        <taxon>Cyprininae</taxon>
        <taxon>Sinocyclocheilus</taxon>
    </lineage>
</organism>
<dbReference type="InterPro" id="IPR026516">
    <property type="entry name" value="THAP1/10"/>
</dbReference>
<dbReference type="SUPFAM" id="SSF53098">
    <property type="entry name" value="Ribonuclease H-like"/>
    <property type="match status" value="1"/>
</dbReference>
<keyword evidence="3" id="KW-0862">Zinc</keyword>
<keyword evidence="4 5" id="KW-0238">DNA-binding</keyword>
<dbReference type="Gene3D" id="3.30.420.10">
    <property type="entry name" value="Ribonuclease H-like superfamily/Ribonuclease H"/>
    <property type="match status" value="1"/>
</dbReference>
<feature type="domain" description="THAP-type" evidence="9">
    <location>
        <begin position="26"/>
        <end position="105"/>
    </location>
</feature>
<keyword evidence="11" id="KW-1185">Reference proteome</keyword>
<dbReference type="GO" id="GO:0000978">
    <property type="term" value="F:RNA polymerase II cis-regulatory region sequence-specific DNA binding"/>
    <property type="evidence" value="ECO:0007669"/>
    <property type="project" value="TreeGrafter"/>
</dbReference>
<proteinExistence type="inferred from homology"/>
<dbReference type="InParanoid" id="A0A672T5D1"/>
<comment type="subcellular location">
    <subcellularLocation>
        <location evidence="6">Nucleus</location>
        <location evidence="6">Nucleoplasm</location>
    </subcellularLocation>
</comment>
<feature type="signal peptide" evidence="8">
    <location>
        <begin position="1"/>
        <end position="23"/>
    </location>
</feature>
<evidence type="ECO:0000256" key="5">
    <source>
        <dbReference type="PROSITE-ProRule" id="PRU00309"/>
    </source>
</evidence>
<keyword evidence="6" id="KW-0804">Transcription</keyword>
<evidence type="ECO:0000256" key="8">
    <source>
        <dbReference type="SAM" id="SignalP"/>
    </source>
</evidence>
<dbReference type="SMART" id="SM00692">
    <property type="entry name" value="DM3"/>
    <property type="match status" value="1"/>
</dbReference>
<dbReference type="PANTHER" id="PTHR46600">
    <property type="entry name" value="THAP DOMAIN-CONTAINING"/>
    <property type="match status" value="1"/>
</dbReference>
<comment type="function">
    <text evidence="6">DNA-binding transcription regulator that regulates endothelial cell proliferation and G1/S cell-cycle progression. Specifically binds the 5'-[AT]NTNN[GT]GGCA[AGT]-3' core DNA sequence and acts by modulating expression of pRB-E2F cell-cycle target genes.</text>
</comment>
<evidence type="ECO:0000256" key="7">
    <source>
        <dbReference type="SAM" id="MobiDB-lite"/>
    </source>
</evidence>
<dbReference type="GO" id="GO:0008270">
    <property type="term" value="F:zinc ion binding"/>
    <property type="evidence" value="ECO:0007669"/>
    <property type="project" value="UniProtKB-KW"/>
</dbReference>
<keyword evidence="2 5" id="KW-0863">Zinc-finger</keyword>